<dbReference type="AlphaFoldDB" id="D8JVL1"/>
<dbReference type="KEGG" id="hdn:Hden_1086"/>
<keyword evidence="4" id="KW-1185">Reference proteome</keyword>
<dbReference type="Gene3D" id="3.40.50.410">
    <property type="entry name" value="von Willebrand factor, type A domain"/>
    <property type="match status" value="1"/>
</dbReference>
<keyword evidence="1" id="KW-0732">Signal</keyword>
<dbReference type="Proteomes" id="UP000002033">
    <property type="component" value="Chromosome"/>
</dbReference>
<proteinExistence type="predicted"/>
<dbReference type="InterPro" id="IPR036465">
    <property type="entry name" value="vWFA_dom_sf"/>
</dbReference>
<name>D8JVL1_HYPDA</name>
<feature type="domain" description="VWFA" evidence="2">
    <location>
        <begin position="30"/>
        <end position="207"/>
    </location>
</feature>
<dbReference type="HOGENOM" id="CLU_386747_0_0_5"/>
<organism evidence="3 4">
    <name type="scientific">Hyphomicrobium denitrificans (strain ATCC 51888 / DSM 1869 / NCIMB 11706 / TK 0415)</name>
    <dbReference type="NCBI Taxonomy" id="582899"/>
    <lineage>
        <taxon>Bacteria</taxon>
        <taxon>Pseudomonadati</taxon>
        <taxon>Pseudomonadota</taxon>
        <taxon>Alphaproteobacteria</taxon>
        <taxon>Hyphomicrobiales</taxon>
        <taxon>Hyphomicrobiaceae</taxon>
        <taxon>Hyphomicrobium</taxon>
    </lineage>
</organism>
<dbReference type="SUPFAM" id="SSF53300">
    <property type="entry name" value="vWA-like"/>
    <property type="match status" value="1"/>
</dbReference>
<evidence type="ECO:0000313" key="4">
    <source>
        <dbReference type="Proteomes" id="UP000002033"/>
    </source>
</evidence>
<dbReference type="STRING" id="582899.Hden_1086"/>
<dbReference type="RefSeq" id="WP_013215115.1">
    <property type="nucleotide sequence ID" value="NC_014313.1"/>
</dbReference>
<protein>
    <submittedName>
        <fullName evidence="3">von Willebrand factor type A</fullName>
    </submittedName>
</protein>
<feature type="chain" id="PRO_5003116527" evidence="1">
    <location>
        <begin position="26"/>
        <end position="638"/>
    </location>
</feature>
<evidence type="ECO:0000259" key="2">
    <source>
        <dbReference type="PROSITE" id="PS50234"/>
    </source>
</evidence>
<evidence type="ECO:0000256" key="1">
    <source>
        <dbReference type="SAM" id="SignalP"/>
    </source>
</evidence>
<evidence type="ECO:0000313" key="3">
    <source>
        <dbReference type="EMBL" id="ADJ22900.1"/>
    </source>
</evidence>
<sequence precursor="true">MRLRILQFAAVVTAASAAALSGARADDAPTAMLIVDGSGSMWGRLAPDNKPKIDVVREKLATILQTPSSTRVGLVSFGHRRRGDCNDVELIASPDSERAALLGPLAKLNPRGPGPVTAALEIAADAIGTSRPAQIIIVGDGADNCQQDSCAAANDFAKSAPGVAVQVIGIGVPATERPRIACVAQATGGRYYDVTDAAGLNAALDEATQLAILAPGAPAVAAKPDEPAAPPPPAGATLRASANLAEGSPLLTVPMRWSIFKAGEKDIAGRSTGPDISAKLAAGSYDIEVELGSVVARRQITVTDGAAESIIIPIDAAHLKVNAIAAKGSPPSETATMTVAAGDKPVGLARNGVIDLYLPPADYTVTIADGVAHASRTMSLNAGDVKTENVTLGTGRVELSATTGTNGVVPDDLIYTIYEDDPESPTGRREVGRSHASEASFVLPSGTYYASARSGAADVRQRIAIGAGETVKQTLTLALAPLKLSTVVAGSPATAAQGIVYRIDKADGDKARIARAVGPDAAFSLPPGRYKVTATLAAYPLSTAQDFTLEAGKPVEATLRIEGGMVSFRPPADIATSDVYWEVMDSSGAPVWRKTGRDAKTLLAPGRYKVRVESQSTRRETDFDVRAGETKEVEIGRG</sequence>
<reference evidence="4" key="1">
    <citation type="journal article" date="2011" name="J. Bacteriol.">
        <title>Genome sequences of eight morphologically diverse alphaproteobacteria.</title>
        <authorList>
            <consortium name="US DOE Joint Genome Institute"/>
            <person name="Brown P.J."/>
            <person name="Kysela D.T."/>
            <person name="Buechlein A."/>
            <person name="Hemmerich C."/>
            <person name="Brun Y.V."/>
        </authorList>
    </citation>
    <scope>NUCLEOTIDE SEQUENCE [LARGE SCALE GENOMIC DNA]</scope>
    <source>
        <strain evidence="4">ATCC 51888 / DSM 1869 / NCIB 11706 / TK 0415</strain>
    </source>
</reference>
<dbReference type="PROSITE" id="PS50234">
    <property type="entry name" value="VWFA"/>
    <property type="match status" value="1"/>
</dbReference>
<dbReference type="SMART" id="SM00327">
    <property type="entry name" value="VWA"/>
    <property type="match status" value="1"/>
</dbReference>
<accession>D8JVL1</accession>
<dbReference type="eggNOG" id="COG2304">
    <property type="taxonomic scope" value="Bacteria"/>
</dbReference>
<dbReference type="EMBL" id="CP002083">
    <property type="protein sequence ID" value="ADJ22900.1"/>
    <property type="molecule type" value="Genomic_DNA"/>
</dbReference>
<dbReference type="InterPro" id="IPR002035">
    <property type="entry name" value="VWF_A"/>
</dbReference>
<gene>
    <name evidence="3" type="ordered locus">Hden_1086</name>
</gene>
<dbReference type="Pfam" id="PF13519">
    <property type="entry name" value="VWA_2"/>
    <property type="match status" value="1"/>
</dbReference>
<dbReference type="OrthoDB" id="9783818at2"/>
<feature type="signal peptide" evidence="1">
    <location>
        <begin position="1"/>
        <end position="25"/>
    </location>
</feature>